<dbReference type="SUPFAM" id="SSF46689">
    <property type="entry name" value="Homeodomain-like"/>
    <property type="match status" value="1"/>
</dbReference>
<evidence type="ECO:0000256" key="2">
    <source>
        <dbReference type="ARBA" id="ARBA00023015"/>
    </source>
</evidence>
<evidence type="ECO:0000313" key="8">
    <source>
        <dbReference type="Proteomes" id="UP001232725"/>
    </source>
</evidence>
<keyword evidence="4" id="KW-0804">Transcription</keyword>
<dbReference type="InterPro" id="IPR001647">
    <property type="entry name" value="HTH_TetR"/>
</dbReference>
<keyword evidence="2" id="KW-0805">Transcription regulation</keyword>
<proteinExistence type="predicted"/>
<dbReference type="Gene3D" id="1.10.357.10">
    <property type="entry name" value="Tetracycline Repressor, domain 2"/>
    <property type="match status" value="1"/>
</dbReference>
<accession>A0ABT9IK70</accession>
<feature type="DNA-binding region" description="H-T-H motif" evidence="5">
    <location>
        <begin position="30"/>
        <end position="49"/>
    </location>
</feature>
<dbReference type="SUPFAM" id="SSF48498">
    <property type="entry name" value="Tetracyclin repressor-like, C-terminal domain"/>
    <property type="match status" value="1"/>
</dbReference>
<evidence type="ECO:0000256" key="1">
    <source>
        <dbReference type="ARBA" id="ARBA00022491"/>
    </source>
</evidence>
<keyword evidence="8" id="KW-1185">Reference proteome</keyword>
<dbReference type="PANTHER" id="PTHR30055:SF200">
    <property type="entry name" value="HTH-TYPE TRANSCRIPTIONAL REPRESSOR BDCR"/>
    <property type="match status" value="1"/>
</dbReference>
<feature type="domain" description="HTH tetR-type" evidence="6">
    <location>
        <begin position="7"/>
        <end position="67"/>
    </location>
</feature>
<dbReference type="Pfam" id="PF00440">
    <property type="entry name" value="TetR_N"/>
    <property type="match status" value="1"/>
</dbReference>
<dbReference type="InterPro" id="IPR009057">
    <property type="entry name" value="Homeodomain-like_sf"/>
</dbReference>
<organism evidence="7 8">
    <name type="scientific">Arthrobacter horti</name>
    <dbReference type="NCBI Taxonomy" id="3068273"/>
    <lineage>
        <taxon>Bacteria</taxon>
        <taxon>Bacillati</taxon>
        <taxon>Actinomycetota</taxon>
        <taxon>Actinomycetes</taxon>
        <taxon>Micrococcales</taxon>
        <taxon>Micrococcaceae</taxon>
        <taxon>Arthrobacter</taxon>
    </lineage>
</organism>
<keyword evidence="1" id="KW-0678">Repressor</keyword>
<dbReference type="PRINTS" id="PR00455">
    <property type="entry name" value="HTHTETR"/>
</dbReference>
<keyword evidence="3 5" id="KW-0238">DNA-binding</keyword>
<evidence type="ECO:0000256" key="3">
    <source>
        <dbReference type="ARBA" id="ARBA00023125"/>
    </source>
</evidence>
<dbReference type="Proteomes" id="UP001232725">
    <property type="component" value="Unassembled WGS sequence"/>
</dbReference>
<name>A0ABT9IK70_9MICC</name>
<dbReference type="InterPro" id="IPR050109">
    <property type="entry name" value="HTH-type_TetR-like_transc_reg"/>
</dbReference>
<comment type="caution">
    <text evidence="7">The sequence shown here is derived from an EMBL/GenBank/DDBJ whole genome shotgun (WGS) entry which is preliminary data.</text>
</comment>
<evidence type="ECO:0000259" key="6">
    <source>
        <dbReference type="PROSITE" id="PS50977"/>
    </source>
</evidence>
<protein>
    <submittedName>
        <fullName evidence="7">TetR/AcrR family transcriptional regulator</fullName>
    </submittedName>
</protein>
<gene>
    <name evidence="7" type="ORF">Q9R02_02325</name>
</gene>
<dbReference type="Pfam" id="PF13977">
    <property type="entry name" value="TetR_C_6"/>
    <property type="match status" value="1"/>
</dbReference>
<reference evidence="7 8" key="1">
    <citation type="submission" date="2023-08" db="EMBL/GenBank/DDBJ databases">
        <title>Arthrobacter horti sp. nov., isolated from forest soil.</title>
        <authorList>
            <person name="Park M."/>
        </authorList>
    </citation>
    <scope>NUCLEOTIDE SEQUENCE [LARGE SCALE GENOMIC DNA]</scope>
    <source>
        <strain evidence="7 8">YJM1</strain>
    </source>
</reference>
<dbReference type="PROSITE" id="PS50977">
    <property type="entry name" value="HTH_TETR_2"/>
    <property type="match status" value="1"/>
</dbReference>
<evidence type="ECO:0000313" key="7">
    <source>
        <dbReference type="EMBL" id="MDP5225983.1"/>
    </source>
</evidence>
<dbReference type="InterPro" id="IPR036271">
    <property type="entry name" value="Tet_transcr_reg_TetR-rel_C_sf"/>
</dbReference>
<evidence type="ECO:0000256" key="5">
    <source>
        <dbReference type="PROSITE-ProRule" id="PRU00335"/>
    </source>
</evidence>
<sequence length="210" mass="22842">MVSNRTQVRREEILEAAIEQFTVRGIAGIRAADVAKSLGVSNGLIFYHFESKDQLIAEAFAFVVDHGLQALRAIVKDDQPVLGRMGRALSLYGPDDEVTGWRIWVDGWSAAQRNDALRETIVRLNDSWEDAFLELVLDGIKAGVFRIADPEAAVVGIIGILDGAAVQAVVRGGSDRMRRLRRAAARAVVDSLGLNDADRAALMESMVQAA</sequence>
<dbReference type="EMBL" id="JAVALS010000001">
    <property type="protein sequence ID" value="MDP5225983.1"/>
    <property type="molecule type" value="Genomic_DNA"/>
</dbReference>
<evidence type="ECO:0000256" key="4">
    <source>
        <dbReference type="ARBA" id="ARBA00023163"/>
    </source>
</evidence>
<dbReference type="InterPro" id="IPR039538">
    <property type="entry name" value="BetI_C"/>
</dbReference>
<dbReference type="PANTHER" id="PTHR30055">
    <property type="entry name" value="HTH-TYPE TRANSCRIPTIONAL REGULATOR RUTR"/>
    <property type="match status" value="1"/>
</dbReference>